<dbReference type="InterPro" id="IPR027417">
    <property type="entry name" value="P-loop_NTPase"/>
</dbReference>
<evidence type="ECO:0000256" key="2">
    <source>
        <dbReference type="SAM" id="MobiDB-lite"/>
    </source>
</evidence>
<dbReference type="PANTHER" id="PTHR10039">
    <property type="entry name" value="AMELOGENIN"/>
    <property type="match status" value="1"/>
</dbReference>
<dbReference type="Gene3D" id="3.40.50.300">
    <property type="entry name" value="P-loop containing nucleotide triphosphate hydrolases"/>
    <property type="match status" value="1"/>
</dbReference>
<dbReference type="Pfam" id="PF24883">
    <property type="entry name" value="NPHP3_N"/>
    <property type="match status" value="1"/>
</dbReference>
<name>A0A4Y7U1W3_COPMI</name>
<organism evidence="4 5">
    <name type="scientific">Coprinellus micaceus</name>
    <name type="common">Glistening ink-cap mushroom</name>
    <name type="synonym">Coprinus micaceus</name>
    <dbReference type="NCBI Taxonomy" id="71717"/>
    <lineage>
        <taxon>Eukaryota</taxon>
        <taxon>Fungi</taxon>
        <taxon>Dikarya</taxon>
        <taxon>Basidiomycota</taxon>
        <taxon>Agaricomycotina</taxon>
        <taxon>Agaricomycetes</taxon>
        <taxon>Agaricomycetidae</taxon>
        <taxon>Agaricales</taxon>
        <taxon>Agaricineae</taxon>
        <taxon>Psathyrellaceae</taxon>
        <taxon>Coprinellus</taxon>
    </lineage>
</organism>
<evidence type="ECO:0000313" key="4">
    <source>
        <dbReference type="EMBL" id="TEB40231.1"/>
    </source>
</evidence>
<proteinExistence type="predicted"/>
<feature type="region of interest" description="Disordered" evidence="2">
    <location>
        <begin position="1"/>
        <end position="59"/>
    </location>
</feature>
<dbReference type="SUPFAM" id="SSF52540">
    <property type="entry name" value="P-loop containing nucleoside triphosphate hydrolases"/>
    <property type="match status" value="1"/>
</dbReference>
<feature type="compositionally biased region" description="Basic and acidic residues" evidence="2">
    <location>
        <begin position="24"/>
        <end position="36"/>
    </location>
</feature>
<dbReference type="AlphaFoldDB" id="A0A4Y7U1W3"/>
<keyword evidence="1" id="KW-0677">Repeat</keyword>
<evidence type="ECO:0000259" key="3">
    <source>
        <dbReference type="Pfam" id="PF24883"/>
    </source>
</evidence>
<gene>
    <name evidence="4" type="ORF">FA13DRAFT_1808463</name>
</gene>
<dbReference type="STRING" id="71717.A0A4Y7U1W3"/>
<dbReference type="EMBL" id="QPFP01000001">
    <property type="protein sequence ID" value="TEB40231.1"/>
    <property type="molecule type" value="Genomic_DNA"/>
</dbReference>
<dbReference type="InterPro" id="IPR056884">
    <property type="entry name" value="NPHP3-like_N"/>
</dbReference>
<evidence type="ECO:0000313" key="5">
    <source>
        <dbReference type="Proteomes" id="UP000298030"/>
    </source>
</evidence>
<dbReference type="Proteomes" id="UP000298030">
    <property type="component" value="Unassembled WGS sequence"/>
</dbReference>
<accession>A0A4Y7U1W3</accession>
<dbReference type="OrthoDB" id="626167at2759"/>
<comment type="caution">
    <text evidence="4">The sequence shown here is derived from an EMBL/GenBank/DDBJ whole genome shotgun (WGS) entry which is preliminary data.</text>
</comment>
<protein>
    <recommendedName>
        <fullName evidence="3">Nephrocystin 3-like N-terminal domain-containing protein</fullName>
    </recommendedName>
</protein>
<evidence type="ECO:0000256" key="1">
    <source>
        <dbReference type="ARBA" id="ARBA00022737"/>
    </source>
</evidence>
<sequence length="618" mass="69401">MQRFTWKPGKTPAGSQTFTAYDISNHDSSSHHHGDNHQNNTHHHYAPSSSPPMSSRLPQDRLEGFVSKGAAHNSLERGIDAPKCHPKTREAVQENILSHIARGEEKVLWLTGPAGAGKTAIMGSIADECHATGSLAGSFFISESAMKVDRCSKRYLIPTLAFHLLELIPGLRALILTSIKNNPSVFDKQLEHQVEILILGPIRELCETADASEWPKAVLVDGVDECASDKGQEYRTERDRWKSKEGNQREVLAALIRAAADPSFPFRLIIASRPEQHIEKYFSSLPAGVIKKIFLDAKFSPEADVELYGKSMLNTIGMDYGLQGKWYCPVGEALGIENVPRHLAQQSSGQFVYIATVIRYIQDTSGGAHKRLEDILNWRPRNPSNPFEALDLLYSGILQTSPNPVLAAKWIHAINSGVGKTVYFAPPTANFEYWRSMCLLESFPGETKHLFNPLMSLVRIVDEKGEPDFHLYHKSLSDSLKDPKRCGAFYITKDDLHGFLAHRHIQVLKNKGPQGQLPPEAILGVILRGICSDLPDYIGHPHTKEYDASHVGWWFSHLPVPTRQPIHTAFQNAHRNCNSFSHTPTCELWTGYLKRYARDMGRDLPRRERFSSFRLGWQ</sequence>
<feature type="domain" description="Nephrocystin 3-like N-terminal" evidence="3">
    <location>
        <begin position="103"/>
        <end position="230"/>
    </location>
</feature>
<reference evidence="4 5" key="1">
    <citation type="journal article" date="2019" name="Nat. Ecol. Evol.">
        <title>Megaphylogeny resolves global patterns of mushroom evolution.</title>
        <authorList>
            <person name="Varga T."/>
            <person name="Krizsan K."/>
            <person name="Foldi C."/>
            <person name="Dima B."/>
            <person name="Sanchez-Garcia M."/>
            <person name="Sanchez-Ramirez S."/>
            <person name="Szollosi G.J."/>
            <person name="Szarkandi J.G."/>
            <person name="Papp V."/>
            <person name="Albert L."/>
            <person name="Andreopoulos W."/>
            <person name="Angelini C."/>
            <person name="Antonin V."/>
            <person name="Barry K.W."/>
            <person name="Bougher N.L."/>
            <person name="Buchanan P."/>
            <person name="Buyck B."/>
            <person name="Bense V."/>
            <person name="Catcheside P."/>
            <person name="Chovatia M."/>
            <person name="Cooper J."/>
            <person name="Damon W."/>
            <person name="Desjardin D."/>
            <person name="Finy P."/>
            <person name="Geml J."/>
            <person name="Haridas S."/>
            <person name="Hughes K."/>
            <person name="Justo A."/>
            <person name="Karasinski D."/>
            <person name="Kautmanova I."/>
            <person name="Kiss B."/>
            <person name="Kocsube S."/>
            <person name="Kotiranta H."/>
            <person name="LaButti K.M."/>
            <person name="Lechner B.E."/>
            <person name="Liimatainen K."/>
            <person name="Lipzen A."/>
            <person name="Lukacs Z."/>
            <person name="Mihaltcheva S."/>
            <person name="Morgado L.N."/>
            <person name="Niskanen T."/>
            <person name="Noordeloos M.E."/>
            <person name="Ohm R.A."/>
            <person name="Ortiz-Santana B."/>
            <person name="Ovrebo C."/>
            <person name="Racz N."/>
            <person name="Riley R."/>
            <person name="Savchenko A."/>
            <person name="Shiryaev A."/>
            <person name="Soop K."/>
            <person name="Spirin V."/>
            <person name="Szebenyi C."/>
            <person name="Tomsovsky M."/>
            <person name="Tulloss R.E."/>
            <person name="Uehling J."/>
            <person name="Grigoriev I.V."/>
            <person name="Vagvolgyi C."/>
            <person name="Papp T."/>
            <person name="Martin F.M."/>
            <person name="Miettinen O."/>
            <person name="Hibbett D.S."/>
            <person name="Nagy L.G."/>
        </authorList>
    </citation>
    <scope>NUCLEOTIDE SEQUENCE [LARGE SCALE GENOMIC DNA]</scope>
    <source>
        <strain evidence="4 5">FP101781</strain>
    </source>
</reference>
<keyword evidence="5" id="KW-1185">Reference proteome</keyword>